<name>A0ABT1G539_9GAMM</name>
<reference evidence="5 6" key="1">
    <citation type="submission" date="2022-03" db="EMBL/GenBank/DDBJ databases">
        <title>Genomic Encyclopedia of Type Strains, Phase III (KMG-III): the genomes of soil and plant-associated and newly described type strains.</title>
        <authorList>
            <person name="Whitman W."/>
        </authorList>
    </citation>
    <scope>NUCLEOTIDE SEQUENCE [LARGE SCALE GENOMIC DNA]</scope>
    <source>
        <strain evidence="5 6">BSker1</strain>
    </source>
</reference>
<dbReference type="InterPro" id="IPR046470">
    <property type="entry name" value="SAM_HAT_C"/>
</dbReference>
<organism evidence="5 6">
    <name type="scientific">Natronospira proteinivora</name>
    <dbReference type="NCBI Taxonomy" id="1807133"/>
    <lineage>
        <taxon>Bacteria</taxon>
        <taxon>Pseudomonadati</taxon>
        <taxon>Pseudomonadota</taxon>
        <taxon>Gammaproteobacteria</taxon>
        <taxon>Natronospirales</taxon>
        <taxon>Natronospiraceae</taxon>
        <taxon>Natronospira</taxon>
    </lineage>
</organism>
<protein>
    <submittedName>
        <fullName evidence="5">S-adenosylmethionine hydrolase</fullName>
    </submittedName>
</protein>
<dbReference type="Pfam" id="PF01887">
    <property type="entry name" value="SAM_HAT_N"/>
    <property type="match status" value="1"/>
</dbReference>
<dbReference type="SUPFAM" id="SSF101852">
    <property type="entry name" value="Bacterial fluorinating enzyme, C-terminal domain"/>
    <property type="match status" value="1"/>
</dbReference>
<keyword evidence="5" id="KW-0378">Hydrolase</keyword>
<evidence type="ECO:0000256" key="2">
    <source>
        <dbReference type="ARBA" id="ARBA00024035"/>
    </source>
</evidence>
<evidence type="ECO:0000256" key="1">
    <source>
        <dbReference type="ARBA" id="ARBA00022691"/>
    </source>
</evidence>
<evidence type="ECO:0000313" key="5">
    <source>
        <dbReference type="EMBL" id="MCP1726055.1"/>
    </source>
</evidence>
<evidence type="ECO:0000313" key="6">
    <source>
        <dbReference type="Proteomes" id="UP001523550"/>
    </source>
</evidence>
<comment type="similarity">
    <text evidence="2">Belongs to the SAM hydrolase / SAM-dependent halogenase family.</text>
</comment>
<gene>
    <name evidence="5" type="ORF">J2T60_000020</name>
</gene>
<accession>A0ABT1G539</accession>
<keyword evidence="6" id="KW-1185">Reference proteome</keyword>
<dbReference type="Gene3D" id="3.40.50.10790">
    <property type="entry name" value="S-adenosyl-l-methionine hydroxide adenosyltransferase, N-terminal"/>
    <property type="match status" value="1"/>
</dbReference>
<dbReference type="EMBL" id="JALJYF010000001">
    <property type="protein sequence ID" value="MCP1726055.1"/>
    <property type="molecule type" value="Genomic_DNA"/>
</dbReference>
<dbReference type="Gene3D" id="2.40.30.90">
    <property type="entry name" value="Bacterial fluorinating enzyme like"/>
    <property type="match status" value="1"/>
</dbReference>
<dbReference type="Proteomes" id="UP001523550">
    <property type="component" value="Unassembled WGS sequence"/>
</dbReference>
<dbReference type="PANTHER" id="PTHR35092:SF1">
    <property type="entry name" value="CHLORINASE MJ1651"/>
    <property type="match status" value="1"/>
</dbReference>
<evidence type="ECO:0000259" key="4">
    <source>
        <dbReference type="Pfam" id="PF20257"/>
    </source>
</evidence>
<comment type="caution">
    <text evidence="5">The sequence shown here is derived from an EMBL/GenBank/DDBJ whole genome shotgun (WGS) entry which is preliminary data.</text>
</comment>
<dbReference type="GO" id="GO:0016787">
    <property type="term" value="F:hydrolase activity"/>
    <property type="evidence" value="ECO:0007669"/>
    <property type="project" value="UniProtKB-KW"/>
</dbReference>
<keyword evidence="1" id="KW-0949">S-adenosyl-L-methionine</keyword>
<feature type="domain" description="S-adenosyl-l-methionine hydroxide adenosyltransferase N-terminal" evidence="3">
    <location>
        <begin position="5"/>
        <end position="143"/>
    </location>
</feature>
<feature type="domain" description="S-adenosyl-l-methionine hydroxide adenosyltransferase C-terminal" evidence="4">
    <location>
        <begin position="159"/>
        <end position="236"/>
    </location>
</feature>
<dbReference type="PIRSF" id="PIRSF006779">
    <property type="entry name" value="UCP006779"/>
    <property type="match status" value="1"/>
</dbReference>
<dbReference type="InterPro" id="IPR046469">
    <property type="entry name" value="SAM_HAT_N"/>
</dbReference>
<dbReference type="InterPro" id="IPR023228">
    <property type="entry name" value="SAM_OH_AdoTrfase_N_sf"/>
</dbReference>
<dbReference type="PANTHER" id="PTHR35092">
    <property type="entry name" value="CHLORINASE MJ1651"/>
    <property type="match status" value="1"/>
</dbReference>
<sequence length="239" mass="25691">MLFAFTDFQHQGPYQGELEAAARRYSNQPFIHLMHDAPRFQPASAGRLLSALSRQFLPGDICLAVVDPGVGSARYPVAVESRGIWFVGPDNGLLSSVTETDASAQWWEITWHPAPLSSSFHGRDLFAPFAGQLAAGYSPTAIGARPLYDPIQAHCPEASIIYIDGYGNCVTGIPAGRLQEDQTVTVGGRPLSHGFTFSSVPPGEPLWYCNSMGLVEIAINQASAADSLQLEIGNEVSLT</sequence>
<dbReference type="InterPro" id="IPR023227">
    <property type="entry name" value="SAM_OH_AdoTrfase_C_sf"/>
</dbReference>
<evidence type="ECO:0000259" key="3">
    <source>
        <dbReference type="Pfam" id="PF01887"/>
    </source>
</evidence>
<dbReference type="RefSeq" id="WP_253443694.1">
    <property type="nucleotide sequence ID" value="NZ_JALJYF010000001.1"/>
</dbReference>
<dbReference type="Pfam" id="PF20257">
    <property type="entry name" value="SAM_HAT_C"/>
    <property type="match status" value="1"/>
</dbReference>
<proteinExistence type="inferred from homology"/>
<dbReference type="InterPro" id="IPR002747">
    <property type="entry name" value="SAM_OH_AdoTrfase"/>
</dbReference>
<dbReference type="SUPFAM" id="SSF102522">
    <property type="entry name" value="Bacterial fluorinating enzyme, N-terminal domain"/>
    <property type="match status" value="1"/>
</dbReference>